<comment type="caution">
    <text evidence="5">The sequence shown here is derived from an EMBL/GenBank/DDBJ whole genome shotgun (WGS) entry which is preliminary data.</text>
</comment>
<dbReference type="PRINTS" id="PR00032">
    <property type="entry name" value="HTHARAC"/>
</dbReference>
<dbReference type="SMART" id="SM00342">
    <property type="entry name" value="HTH_ARAC"/>
    <property type="match status" value="1"/>
</dbReference>
<dbReference type="Proteomes" id="UP000585507">
    <property type="component" value="Unassembled WGS sequence"/>
</dbReference>
<dbReference type="EMBL" id="JACHBK010000005">
    <property type="protein sequence ID" value="MBB5535952.1"/>
    <property type="molecule type" value="Genomic_DNA"/>
</dbReference>
<keyword evidence="1" id="KW-0805">Transcription regulation</keyword>
<evidence type="ECO:0000256" key="3">
    <source>
        <dbReference type="ARBA" id="ARBA00023163"/>
    </source>
</evidence>
<name>A0A7W8X8V3_9HYPH</name>
<dbReference type="GO" id="GO:0043565">
    <property type="term" value="F:sequence-specific DNA binding"/>
    <property type="evidence" value="ECO:0007669"/>
    <property type="project" value="InterPro"/>
</dbReference>
<evidence type="ECO:0000259" key="4">
    <source>
        <dbReference type="PROSITE" id="PS01124"/>
    </source>
</evidence>
<reference evidence="5 6" key="1">
    <citation type="submission" date="2020-08" db="EMBL/GenBank/DDBJ databases">
        <title>Genomic Encyclopedia of Type Strains, Phase IV (KMG-V): Genome sequencing to study the core and pangenomes of soil and plant-associated prokaryotes.</title>
        <authorList>
            <person name="Whitman W."/>
        </authorList>
    </citation>
    <scope>NUCLEOTIDE SEQUENCE [LARGE SCALE GENOMIC DNA]</scope>
    <source>
        <strain evidence="5 6">SEMIA 4084</strain>
    </source>
</reference>
<organism evidence="5 6">
    <name type="scientific">Rhizobium giardinii</name>
    <dbReference type="NCBI Taxonomy" id="56731"/>
    <lineage>
        <taxon>Bacteria</taxon>
        <taxon>Pseudomonadati</taxon>
        <taxon>Pseudomonadota</taxon>
        <taxon>Alphaproteobacteria</taxon>
        <taxon>Hyphomicrobiales</taxon>
        <taxon>Rhizobiaceae</taxon>
        <taxon>Rhizobium/Agrobacterium group</taxon>
        <taxon>Rhizobium</taxon>
    </lineage>
</organism>
<dbReference type="InterPro" id="IPR050204">
    <property type="entry name" value="AraC_XylS_family_regulators"/>
</dbReference>
<dbReference type="PANTHER" id="PTHR46796:SF6">
    <property type="entry name" value="ARAC SUBFAMILY"/>
    <property type="match status" value="1"/>
</dbReference>
<dbReference type="PANTHER" id="PTHR46796">
    <property type="entry name" value="HTH-TYPE TRANSCRIPTIONAL ACTIVATOR RHAS-RELATED"/>
    <property type="match status" value="1"/>
</dbReference>
<evidence type="ECO:0000256" key="1">
    <source>
        <dbReference type="ARBA" id="ARBA00023015"/>
    </source>
</evidence>
<dbReference type="SUPFAM" id="SSF46689">
    <property type="entry name" value="Homeodomain-like"/>
    <property type="match status" value="1"/>
</dbReference>
<keyword evidence="6" id="KW-1185">Reference proteome</keyword>
<evidence type="ECO:0000313" key="6">
    <source>
        <dbReference type="Proteomes" id="UP000585507"/>
    </source>
</evidence>
<protein>
    <submittedName>
        <fullName evidence="5">AraC-like DNA-binding protein</fullName>
    </submittedName>
</protein>
<evidence type="ECO:0000313" key="5">
    <source>
        <dbReference type="EMBL" id="MBB5535952.1"/>
    </source>
</evidence>
<keyword evidence="2 5" id="KW-0238">DNA-binding</keyword>
<keyword evidence="3" id="KW-0804">Transcription</keyword>
<dbReference type="RefSeq" id="WP_018324922.1">
    <property type="nucleotide sequence ID" value="NZ_JACHBK010000005.1"/>
</dbReference>
<evidence type="ECO:0000256" key="2">
    <source>
        <dbReference type="ARBA" id="ARBA00023125"/>
    </source>
</evidence>
<dbReference type="Pfam" id="PF12833">
    <property type="entry name" value="HTH_18"/>
    <property type="match status" value="1"/>
</dbReference>
<feature type="domain" description="HTH araC/xylS-type" evidence="4">
    <location>
        <begin position="210"/>
        <end position="310"/>
    </location>
</feature>
<dbReference type="AlphaFoldDB" id="A0A7W8X8V3"/>
<dbReference type="InterPro" id="IPR020449">
    <property type="entry name" value="Tscrpt_reg_AraC-type_HTH"/>
</dbReference>
<dbReference type="PROSITE" id="PS01124">
    <property type="entry name" value="HTH_ARAC_FAMILY_2"/>
    <property type="match status" value="1"/>
</dbReference>
<dbReference type="InterPro" id="IPR018060">
    <property type="entry name" value="HTH_AraC"/>
</dbReference>
<dbReference type="Gene3D" id="1.10.10.60">
    <property type="entry name" value="Homeodomain-like"/>
    <property type="match status" value="1"/>
</dbReference>
<sequence>MEIIRPLKFGTLSLPDSESRIVCRSILLEILGDATIAVENGNLAGVTGLFWRYVSLSLATLYFPRTSLRLTANGVTDAGIVIVRAMDGPLFVHHRRRKVEVARSDVIFLPADAPSEIILPEGGRFDCAHLPSYALASMLEVLSPLMMRPLAADCLPLQLLTNYAGYLLRQEYQSEEDAGMMVAHFYDLLPVLAQHVGKASPSDSPRNRLASIKTHIERELANGSFSITDVAEAEGITPRAIQKFFNREGTTFSRYVLGRRLSLAKGFILAEGPPMPISQIAYNVGFNDLSYFNRTFRRRYGVRPTDLRRLATANTG</sequence>
<proteinExistence type="predicted"/>
<accession>A0A7W8X8V3</accession>
<dbReference type="InterPro" id="IPR009057">
    <property type="entry name" value="Homeodomain-like_sf"/>
</dbReference>
<gene>
    <name evidence="5" type="ORF">GGD55_002656</name>
</gene>
<dbReference type="GO" id="GO:0003700">
    <property type="term" value="F:DNA-binding transcription factor activity"/>
    <property type="evidence" value="ECO:0007669"/>
    <property type="project" value="InterPro"/>
</dbReference>